<gene>
    <name evidence="1" type="ORF">J057_01229</name>
</gene>
<sequence length="158" mass="17588">MASQWPSFTKQQVFLATTLIRVAERQAQAAEREAATQGAVALLIEARTALLRLVADIYQVRNAAPRGLDELADLLAGDQAELNELRSLAADPGSWWQHIEFMVQAQQRPSERKSPAERENMIAVAADSGPDRSVAALLETAKALKHYVEMILERHDEW</sequence>
<evidence type="ECO:0000313" key="1">
    <source>
        <dbReference type="EMBL" id="ENO17019.1"/>
    </source>
</evidence>
<dbReference type="OrthoDB" id="6366876at2"/>
<dbReference type="Pfam" id="PF20227">
    <property type="entry name" value="DUF6586"/>
    <property type="match status" value="1"/>
</dbReference>
<accession>N6W9S0</accession>
<dbReference type="STRING" id="626887.J057_01229"/>
<protein>
    <submittedName>
        <fullName evidence="1">Uncharacterized protein</fullName>
    </submittedName>
</protein>
<keyword evidence="2" id="KW-1185">Reference proteome</keyword>
<dbReference type="Proteomes" id="UP000013165">
    <property type="component" value="Unassembled WGS sequence"/>
</dbReference>
<proteinExistence type="predicted"/>
<organism evidence="1 2">
    <name type="scientific">Marinobacter nanhaiticus D15-8W</name>
    <dbReference type="NCBI Taxonomy" id="626887"/>
    <lineage>
        <taxon>Bacteria</taxon>
        <taxon>Pseudomonadati</taxon>
        <taxon>Pseudomonadota</taxon>
        <taxon>Gammaproteobacteria</taxon>
        <taxon>Pseudomonadales</taxon>
        <taxon>Marinobacteraceae</taxon>
        <taxon>Marinobacter</taxon>
    </lineage>
</organism>
<dbReference type="RefSeq" id="WP_004582792.1">
    <property type="nucleotide sequence ID" value="NZ_AP028878.1"/>
</dbReference>
<dbReference type="HOGENOM" id="CLU_1667298_0_0_6"/>
<dbReference type="PATRIC" id="fig|626887.3.peg.226"/>
<reference evidence="1 2" key="1">
    <citation type="journal article" date="2013" name="Genome Announc.">
        <title>Genome Sequence of the Polycyclic Aromatic Hydrocarbon-Degrading Bacterium Strain Marinobacter nanhaiticus D15-8WT.</title>
        <authorList>
            <person name="Cui Z."/>
            <person name="Gao W."/>
            <person name="Li Q."/>
            <person name="Xu G."/>
            <person name="Zheng L."/>
        </authorList>
    </citation>
    <scope>NUCLEOTIDE SEQUENCE [LARGE SCALE GENOMIC DNA]</scope>
    <source>
        <strain evidence="1 2">D15-8W</strain>
    </source>
</reference>
<evidence type="ECO:0000313" key="2">
    <source>
        <dbReference type="Proteomes" id="UP000013165"/>
    </source>
</evidence>
<dbReference type="AlphaFoldDB" id="N6W9S0"/>
<dbReference type="EMBL" id="APLQ01000007">
    <property type="protein sequence ID" value="ENO17019.1"/>
    <property type="molecule type" value="Genomic_DNA"/>
</dbReference>
<comment type="caution">
    <text evidence="1">The sequence shown here is derived from an EMBL/GenBank/DDBJ whole genome shotgun (WGS) entry which is preliminary data.</text>
</comment>
<dbReference type="InterPro" id="IPR046493">
    <property type="entry name" value="DUF6586"/>
</dbReference>
<name>N6W9S0_9GAMM</name>